<evidence type="ECO:0000256" key="1">
    <source>
        <dbReference type="SAM" id="MobiDB-lite"/>
    </source>
</evidence>
<name>A0A8D8ABC6_CULPI</name>
<accession>A0A8D8ABC6</accession>
<sequence length="103" mass="11222">MGLSMSSRLDDRLAAPPWLTSSSLALREFFRLMSSPLPPRRGNRLLGDGKAPAGEGRLPDRWSSPLATLLVLPDSLTTLAGDCDWSSPSEGHSKFQGWNEGRN</sequence>
<dbReference type="AlphaFoldDB" id="A0A8D8ABC6"/>
<protein>
    <submittedName>
        <fullName evidence="2">(northern house mosquito) hypothetical protein</fullName>
    </submittedName>
</protein>
<dbReference type="EMBL" id="HBUE01018873">
    <property type="protein sequence ID" value="CAG6451672.1"/>
    <property type="molecule type" value="Transcribed_RNA"/>
</dbReference>
<organism evidence="2">
    <name type="scientific">Culex pipiens</name>
    <name type="common">House mosquito</name>
    <dbReference type="NCBI Taxonomy" id="7175"/>
    <lineage>
        <taxon>Eukaryota</taxon>
        <taxon>Metazoa</taxon>
        <taxon>Ecdysozoa</taxon>
        <taxon>Arthropoda</taxon>
        <taxon>Hexapoda</taxon>
        <taxon>Insecta</taxon>
        <taxon>Pterygota</taxon>
        <taxon>Neoptera</taxon>
        <taxon>Endopterygota</taxon>
        <taxon>Diptera</taxon>
        <taxon>Nematocera</taxon>
        <taxon>Culicoidea</taxon>
        <taxon>Culicidae</taxon>
        <taxon>Culicinae</taxon>
        <taxon>Culicini</taxon>
        <taxon>Culex</taxon>
        <taxon>Culex</taxon>
    </lineage>
</organism>
<reference evidence="2" key="1">
    <citation type="submission" date="2021-05" db="EMBL/GenBank/DDBJ databases">
        <authorList>
            <person name="Alioto T."/>
            <person name="Alioto T."/>
            <person name="Gomez Garrido J."/>
        </authorList>
    </citation>
    <scope>NUCLEOTIDE SEQUENCE</scope>
</reference>
<feature type="region of interest" description="Disordered" evidence="1">
    <location>
        <begin position="41"/>
        <end position="60"/>
    </location>
</feature>
<proteinExistence type="predicted"/>
<feature type="region of interest" description="Disordered" evidence="1">
    <location>
        <begin position="83"/>
        <end position="103"/>
    </location>
</feature>
<evidence type="ECO:0000313" key="2">
    <source>
        <dbReference type="EMBL" id="CAG6451672.1"/>
    </source>
</evidence>